<dbReference type="Pfam" id="PF00361">
    <property type="entry name" value="Proton_antipo_M"/>
    <property type="match status" value="1"/>
</dbReference>
<evidence type="ECO:0000256" key="11">
    <source>
        <dbReference type="SAM" id="Phobius"/>
    </source>
</evidence>
<proteinExistence type="predicted"/>
<feature type="transmembrane region" description="Helical" evidence="11">
    <location>
        <begin position="107"/>
        <end position="125"/>
    </location>
</feature>
<dbReference type="AlphaFoldDB" id="A0AAP4F6M3"/>
<feature type="transmembrane region" description="Helical" evidence="11">
    <location>
        <begin position="885"/>
        <end position="903"/>
    </location>
</feature>
<dbReference type="InterPro" id="IPR001516">
    <property type="entry name" value="Proton_antipo_N"/>
</dbReference>
<feature type="domain" description="MrpA C-terminal/MbhE" evidence="16">
    <location>
        <begin position="710"/>
        <end position="785"/>
    </location>
</feature>
<feature type="transmembrane region" description="Helical" evidence="11">
    <location>
        <begin position="621"/>
        <end position="640"/>
    </location>
</feature>
<keyword evidence="5 9" id="KW-0812">Transmembrane</keyword>
<feature type="compositionally biased region" description="Basic and acidic residues" evidence="10">
    <location>
        <begin position="960"/>
        <end position="970"/>
    </location>
</feature>
<evidence type="ECO:0000313" key="17">
    <source>
        <dbReference type="EMBL" id="MDK4307453.1"/>
    </source>
</evidence>
<organism evidence="17 18">
    <name type="scientific">Corynebacterium pseudodiphtheriticum</name>
    <dbReference type="NCBI Taxonomy" id="37637"/>
    <lineage>
        <taxon>Bacteria</taxon>
        <taxon>Bacillati</taxon>
        <taxon>Actinomycetota</taxon>
        <taxon>Actinomycetes</taxon>
        <taxon>Mycobacteriales</taxon>
        <taxon>Corynebacteriaceae</taxon>
        <taxon>Corynebacterium</taxon>
    </lineage>
</organism>
<evidence type="ECO:0000256" key="10">
    <source>
        <dbReference type="SAM" id="MobiDB-lite"/>
    </source>
</evidence>
<feature type="transmembrane region" description="Helical" evidence="11">
    <location>
        <begin position="209"/>
        <end position="233"/>
    </location>
</feature>
<evidence type="ECO:0000256" key="2">
    <source>
        <dbReference type="ARBA" id="ARBA00022448"/>
    </source>
</evidence>
<dbReference type="Proteomes" id="UP001224412">
    <property type="component" value="Unassembled WGS sequence"/>
</dbReference>
<feature type="transmembrane region" description="Helical" evidence="11">
    <location>
        <begin position="766"/>
        <end position="784"/>
    </location>
</feature>
<dbReference type="PANTHER" id="PTHR43373:SF1">
    <property type="entry name" value="NA(+)_H(+) ANTIPORTER SUBUNIT A"/>
    <property type="match status" value="1"/>
</dbReference>
<keyword evidence="4" id="KW-1003">Cell membrane</keyword>
<feature type="transmembrane region" description="Helical" evidence="11">
    <location>
        <begin position="80"/>
        <end position="100"/>
    </location>
</feature>
<evidence type="ECO:0000256" key="9">
    <source>
        <dbReference type="RuleBase" id="RU000320"/>
    </source>
</evidence>
<dbReference type="Pfam" id="PF04039">
    <property type="entry name" value="MnhB"/>
    <property type="match status" value="1"/>
</dbReference>
<feature type="domain" description="NADH:quinone oxidoreductase/Mrp antiporter transmembrane" evidence="12">
    <location>
        <begin position="127"/>
        <end position="408"/>
    </location>
</feature>
<evidence type="ECO:0000259" key="15">
    <source>
        <dbReference type="Pfam" id="PF13244"/>
    </source>
</evidence>
<dbReference type="RefSeq" id="WP_284599345.1">
    <property type="nucleotide sequence ID" value="NZ_JASNVH010000011.1"/>
</dbReference>
<feature type="transmembrane region" description="Helical" evidence="11">
    <location>
        <begin position="164"/>
        <end position="189"/>
    </location>
</feature>
<dbReference type="InterPro" id="IPR050616">
    <property type="entry name" value="CPA3_Na-H_Antiporter_A"/>
</dbReference>
<feature type="transmembrane region" description="Helical" evidence="11">
    <location>
        <begin position="587"/>
        <end position="609"/>
    </location>
</feature>
<dbReference type="EMBL" id="JASNVH010000011">
    <property type="protein sequence ID" value="MDK4307453.1"/>
    <property type="molecule type" value="Genomic_DNA"/>
</dbReference>
<keyword evidence="8 11" id="KW-0472">Membrane</keyword>
<keyword evidence="2" id="KW-0813">Transport</keyword>
<feature type="transmembrane region" description="Helical" evidence="11">
    <location>
        <begin position="131"/>
        <end position="152"/>
    </location>
</feature>
<evidence type="ECO:0000256" key="1">
    <source>
        <dbReference type="ARBA" id="ARBA00004651"/>
    </source>
</evidence>
<evidence type="ECO:0000256" key="6">
    <source>
        <dbReference type="ARBA" id="ARBA00022989"/>
    </source>
</evidence>
<evidence type="ECO:0000256" key="5">
    <source>
        <dbReference type="ARBA" id="ARBA00022692"/>
    </source>
</evidence>
<dbReference type="InterPro" id="IPR001750">
    <property type="entry name" value="ND/Mrp_TM"/>
</dbReference>
<sequence length="1019" mass="109401">MLILLGSLACASILAPLLIHWLGRPAFALLAAVPAVGFFWLLQHFVHGTFTGDGTLEYSLVWVPEIQLILDFRLDALSGLFGLIITGVGALVMLYCWGYFNSTPRRLALFAGQMMAFATVMIGLVSSDNFLLLYIFWEATSILSFLLVSYYGERASSRRAAGQALMVTVLGGLIMLVGIVLLGQTTGTWSFSELSAFAASAELTDVPHIGISIVLVIVGALSKSAIAPFHFWLPGAMAAPTPVSAYLHSAAMVKAGIYLVARLAPDFAQVATWHALIIPLALFTMLLGGWMALKQRDLKLILAYGTVSQLGFITSVVAIGSREALLAGLALTVAHSLFKATLFMVVGAIDHSTGTRDIFDLSGLGRKQPLLAIIAILAAASMAGVIPMLGFVAKEAALEAVLHEELLVGTPRQLILVFIVVGSVLTVAYSIRVIYGAFASKKPTHPTGGGICHEVTTMEPISVLLWGPPAVLVALTIFFGLQPGIISNAINQHLDSEFAHLAATGHGDPAAGHATDLALWHGWTLPLAISAGILAVGGILHWQRRALAKAHFDYPALGNANDAYYAILNQLRRISLRLTASTQRGSLQYNLGVIFVVLAVLPLIALLLGDRTNIRLNLGESAWQAGAAIAIIVAAIAATVMHNRLSAVVLVGVTGYFLAFIFAMYGAPDLALTQVLVETVLMVIFMLVLRKMPTNVEWRGTPQFNRFRAWLSIAVAFSVVTVALFAMNARTAPAISEPMPKLAEEISHGLNTVNVILVDFRAWDTMGETIVLIIASLGVASLIYRTNSFTRRSRRPILTAVSRRWLAAQVETERAANRSIMVDVATRVLFPSMMALSVYFFFAGHNAPGGGFAGGLVAALALSLRYVAGGRAELEETLPVDPARLFFVGLMLSTGSALAPMAFGDPPLTSYYASVDVPVIGAVSLPSALIFDAAVYLIVIGMTMYVLTALGTQLDMEDEERKQRARDRAKNLQHKNLQRRNEQKAAKRKQQKARAEQNQQAGTEAPTTARTATGERSRS</sequence>
<feature type="transmembrane region" description="Helical" evidence="11">
    <location>
        <begin position="325"/>
        <end position="349"/>
    </location>
</feature>
<evidence type="ECO:0000259" key="12">
    <source>
        <dbReference type="Pfam" id="PF00361"/>
    </source>
</evidence>
<dbReference type="InterPro" id="IPR025383">
    <property type="entry name" value="MrpA_C/MbhD"/>
</dbReference>
<gene>
    <name evidence="17" type="ORF">QPX42_07875</name>
</gene>
<feature type="transmembrane region" description="Helical" evidence="11">
    <location>
        <begin position="923"/>
        <end position="947"/>
    </location>
</feature>
<keyword evidence="3" id="KW-0050">Antiport</keyword>
<feature type="transmembrane region" description="Helical" evidence="11">
    <location>
        <begin position="370"/>
        <end position="393"/>
    </location>
</feature>
<dbReference type="PRINTS" id="PR01434">
    <property type="entry name" value="NADHDHGNASE5"/>
</dbReference>
<feature type="transmembrane region" description="Helical" evidence="11">
    <location>
        <begin position="848"/>
        <end position="864"/>
    </location>
</feature>
<feature type="transmembrane region" description="Helical" evidence="11">
    <location>
        <begin position="824"/>
        <end position="842"/>
    </location>
</feature>
<dbReference type="Pfam" id="PF20501">
    <property type="entry name" value="MbhE"/>
    <property type="match status" value="1"/>
</dbReference>
<evidence type="ECO:0000256" key="3">
    <source>
        <dbReference type="ARBA" id="ARBA00022449"/>
    </source>
</evidence>
<feature type="transmembrane region" description="Helical" evidence="11">
    <location>
        <begin position="300"/>
        <end position="319"/>
    </location>
</feature>
<reference evidence="17" key="1">
    <citation type="submission" date="2023-05" db="EMBL/GenBank/DDBJ databases">
        <title>Metabolic capabilities are highly conserved among human nasal-associated Corynebacterium species in pangenomic analyses.</title>
        <authorList>
            <person name="Tran T.H."/>
            <person name="Roberts A.Q."/>
            <person name="Escapa I.F."/>
            <person name="Gao W."/>
            <person name="Conlan S."/>
            <person name="Kong H."/>
            <person name="Segre J.A."/>
            <person name="Kelly M.S."/>
            <person name="Lemon K.P."/>
        </authorList>
    </citation>
    <scope>NUCLEOTIDE SEQUENCE</scope>
    <source>
        <strain evidence="17">KPL2773</strain>
    </source>
</reference>
<name>A0AAP4F6M3_9CORY</name>
<feature type="transmembrane region" description="Helical" evidence="11">
    <location>
        <begin position="647"/>
        <end position="665"/>
    </location>
</feature>
<comment type="subcellular location">
    <subcellularLocation>
        <location evidence="1">Cell membrane</location>
        <topology evidence="1">Multi-pass membrane protein</topology>
    </subcellularLocation>
    <subcellularLocation>
        <location evidence="9">Membrane</location>
        <topology evidence="9">Multi-pass membrane protein</topology>
    </subcellularLocation>
</comment>
<evidence type="ECO:0000256" key="7">
    <source>
        <dbReference type="ARBA" id="ARBA00023065"/>
    </source>
</evidence>
<dbReference type="GO" id="GO:0005886">
    <property type="term" value="C:plasma membrane"/>
    <property type="evidence" value="ECO:0007669"/>
    <property type="project" value="UniProtKB-SubCell"/>
</dbReference>
<dbReference type="InterPro" id="IPR007182">
    <property type="entry name" value="MnhB"/>
</dbReference>
<feature type="transmembrane region" description="Helical" evidence="11">
    <location>
        <begin position="523"/>
        <end position="542"/>
    </location>
</feature>
<dbReference type="InterPro" id="IPR046806">
    <property type="entry name" value="MrpA_C/MbhE"/>
</dbReference>
<dbReference type="GO" id="GO:0015297">
    <property type="term" value="F:antiporter activity"/>
    <property type="evidence" value="ECO:0007669"/>
    <property type="project" value="UniProtKB-KW"/>
</dbReference>
<evidence type="ECO:0000256" key="4">
    <source>
        <dbReference type="ARBA" id="ARBA00022475"/>
    </source>
</evidence>
<dbReference type="Pfam" id="PF00662">
    <property type="entry name" value="Proton_antipo_N"/>
    <property type="match status" value="1"/>
</dbReference>
<evidence type="ECO:0000259" key="13">
    <source>
        <dbReference type="Pfam" id="PF00662"/>
    </source>
</evidence>
<evidence type="ECO:0000256" key="8">
    <source>
        <dbReference type="ARBA" id="ARBA00023136"/>
    </source>
</evidence>
<keyword evidence="6 11" id="KW-1133">Transmembrane helix</keyword>
<evidence type="ECO:0000313" key="18">
    <source>
        <dbReference type="Proteomes" id="UP001224412"/>
    </source>
</evidence>
<evidence type="ECO:0000259" key="14">
    <source>
        <dbReference type="Pfam" id="PF04039"/>
    </source>
</evidence>
<feature type="domain" description="NADH-Ubiquinone oxidoreductase (complex I) chain 5 N-terminal" evidence="13">
    <location>
        <begin position="66"/>
        <end position="105"/>
    </location>
</feature>
<feature type="transmembrane region" description="Helical" evidence="11">
    <location>
        <begin position="270"/>
        <end position="293"/>
    </location>
</feature>
<feature type="transmembrane region" description="Helical" evidence="11">
    <location>
        <begin position="671"/>
        <end position="689"/>
    </location>
</feature>
<feature type="transmembrane region" description="Helical" evidence="11">
    <location>
        <begin position="709"/>
        <end position="729"/>
    </location>
</feature>
<dbReference type="GO" id="GO:0006811">
    <property type="term" value="P:monoatomic ion transport"/>
    <property type="evidence" value="ECO:0007669"/>
    <property type="project" value="UniProtKB-KW"/>
</dbReference>
<dbReference type="Pfam" id="PF13244">
    <property type="entry name" value="MbhD"/>
    <property type="match status" value="1"/>
</dbReference>
<feature type="domain" description="Na+/H+ antiporter MnhB subunit-related protein" evidence="14">
    <location>
        <begin position="822"/>
        <end position="944"/>
    </location>
</feature>
<accession>A0AAP4F6M3</accession>
<feature type="domain" description="MrpA C-terminal/MbhD" evidence="15">
    <location>
        <begin position="630"/>
        <end position="693"/>
    </location>
</feature>
<feature type="transmembrane region" description="Helical" evidence="11">
    <location>
        <begin position="413"/>
        <end position="435"/>
    </location>
</feature>
<feature type="region of interest" description="Disordered" evidence="10">
    <location>
        <begin position="960"/>
        <end position="1019"/>
    </location>
</feature>
<evidence type="ECO:0000259" key="16">
    <source>
        <dbReference type="Pfam" id="PF20501"/>
    </source>
</evidence>
<protein>
    <submittedName>
        <fullName evidence="17">Na+/H+ antiporter subunit A</fullName>
    </submittedName>
</protein>
<comment type="caution">
    <text evidence="17">The sequence shown here is derived from an EMBL/GenBank/DDBJ whole genome shotgun (WGS) entry which is preliminary data.</text>
</comment>
<keyword evidence="7" id="KW-0406">Ion transport</keyword>
<dbReference type="NCBIfam" id="NF009284">
    <property type="entry name" value="PRK12644.1"/>
    <property type="match status" value="1"/>
</dbReference>
<feature type="transmembrane region" description="Helical" evidence="11">
    <location>
        <begin position="463"/>
        <end position="481"/>
    </location>
</feature>
<dbReference type="PANTHER" id="PTHR43373">
    <property type="entry name" value="NA(+)/H(+) ANTIPORTER SUBUNIT"/>
    <property type="match status" value="1"/>
</dbReference>